<reference evidence="2" key="2">
    <citation type="submission" date="2017-10" db="EMBL/GenBank/DDBJ databases">
        <title>Ladona fulva Genome sequencing and assembly.</title>
        <authorList>
            <person name="Murali S."/>
            <person name="Richards S."/>
            <person name="Bandaranaike D."/>
            <person name="Bellair M."/>
            <person name="Blankenburg K."/>
            <person name="Chao H."/>
            <person name="Dinh H."/>
            <person name="Doddapaneni H."/>
            <person name="Dugan-Rocha S."/>
            <person name="Elkadiri S."/>
            <person name="Gnanaolivu R."/>
            <person name="Hernandez B."/>
            <person name="Skinner E."/>
            <person name="Javaid M."/>
            <person name="Lee S."/>
            <person name="Li M."/>
            <person name="Ming W."/>
            <person name="Munidasa M."/>
            <person name="Muniz J."/>
            <person name="Nguyen L."/>
            <person name="Hughes D."/>
            <person name="Osuji N."/>
            <person name="Pu L.-L."/>
            <person name="Puazo M."/>
            <person name="Qu C."/>
            <person name="Quiroz J."/>
            <person name="Raj R."/>
            <person name="Weissenberger G."/>
            <person name="Xin Y."/>
            <person name="Zou X."/>
            <person name="Han Y."/>
            <person name="Worley K."/>
            <person name="Muzny D."/>
            <person name="Gibbs R."/>
        </authorList>
    </citation>
    <scope>NUCLEOTIDE SEQUENCE</scope>
    <source>
        <strain evidence="2">Sampled in the wild</strain>
    </source>
</reference>
<evidence type="ECO:0000256" key="1">
    <source>
        <dbReference type="SAM" id="MobiDB-lite"/>
    </source>
</evidence>
<sequence>MENGEAMVGDHFDLNGVGGGFGGCRGRLDGCGIGSGCGGSLTDDGGVSEGDGVVEWVGVGVSGGSDDGGRDQRGGVGDGDGGGHMTHNGRQCSVRVALDAGVGEVSSKTLRLDDSAVQVGCPHECGGRSQDSSTSDAHEGKADHGQVLMKGKDIIVTITEVNNPTQPQHPTPPPPPPPPSVLPSLPPNHWTSPTNPLPFLSCILPPDTLTITPPPRLWNSPTRPPPLMRRARSRHKDGSDTEEGMEFELKAEKRKSFLCLRVTR</sequence>
<dbReference type="AlphaFoldDB" id="A0A8K0KP88"/>
<keyword evidence="3" id="KW-1185">Reference proteome</keyword>
<feature type="region of interest" description="Disordered" evidence="1">
    <location>
        <begin position="213"/>
        <end position="247"/>
    </location>
</feature>
<feature type="region of interest" description="Disordered" evidence="1">
    <location>
        <begin position="123"/>
        <end position="149"/>
    </location>
</feature>
<evidence type="ECO:0000313" key="2">
    <source>
        <dbReference type="EMBL" id="KAG8238465.1"/>
    </source>
</evidence>
<comment type="caution">
    <text evidence="2">The sequence shown here is derived from an EMBL/GenBank/DDBJ whole genome shotgun (WGS) entry which is preliminary data.</text>
</comment>
<organism evidence="2 3">
    <name type="scientific">Ladona fulva</name>
    <name type="common">Scarce chaser dragonfly</name>
    <name type="synonym">Libellula fulva</name>
    <dbReference type="NCBI Taxonomy" id="123851"/>
    <lineage>
        <taxon>Eukaryota</taxon>
        <taxon>Metazoa</taxon>
        <taxon>Ecdysozoa</taxon>
        <taxon>Arthropoda</taxon>
        <taxon>Hexapoda</taxon>
        <taxon>Insecta</taxon>
        <taxon>Pterygota</taxon>
        <taxon>Palaeoptera</taxon>
        <taxon>Odonata</taxon>
        <taxon>Epiprocta</taxon>
        <taxon>Anisoptera</taxon>
        <taxon>Libelluloidea</taxon>
        <taxon>Libellulidae</taxon>
        <taxon>Ladona</taxon>
    </lineage>
</organism>
<dbReference type="EMBL" id="KZ309355">
    <property type="protein sequence ID" value="KAG8238465.1"/>
    <property type="molecule type" value="Genomic_DNA"/>
</dbReference>
<reference evidence="2" key="1">
    <citation type="submission" date="2013-04" db="EMBL/GenBank/DDBJ databases">
        <authorList>
            <person name="Qu J."/>
            <person name="Murali S.C."/>
            <person name="Bandaranaike D."/>
            <person name="Bellair M."/>
            <person name="Blankenburg K."/>
            <person name="Chao H."/>
            <person name="Dinh H."/>
            <person name="Doddapaneni H."/>
            <person name="Downs B."/>
            <person name="Dugan-Rocha S."/>
            <person name="Elkadiri S."/>
            <person name="Gnanaolivu R.D."/>
            <person name="Hernandez B."/>
            <person name="Javaid M."/>
            <person name="Jayaseelan J.C."/>
            <person name="Lee S."/>
            <person name="Li M."/>
            <person name="Ming W."/>
            <person name="Munidasa M."/>
            <person name="Muniz J."/>
            <person name="Nguyen L."/>
            <person name="Ongeri F."/>
            <person name="Osuji N."/>
            <person name="Pu L.-L."/>
            <person name="Puazo M."/>
            <person name="Qu C."/>
            <person name="Quiroz J."/>
            <person name="Raj R."/>
            <person name="Weissenberger G."/>
            <person name="Xin Y."/>
            <person name="Zou X."/>
            <person name="Han Y."/>
            <person name="Richards S."/>
            <person name="Worley K."/>
            <person name="Muzny D."/>
            <person name="Gibbs R."/>
        </authorList>
    </citation>
    <scope>NUCLEOTIDE SEQUENCE</scope>
    <source>
        <strain evidence="2">Sampled in the wild</strain>
    </source>
</reference>
<gene>
    <name evidence="2" type="ORF">J437_LFUL016922</name>
</gene>
<feature type="region of interest" description="Disordered" evidence="1">
    <location>
        <begin position="60"/>
        <end position="89"/>
    </location>
</feature>
<proteinExistence type="predicted"/>
<dbReference type="Proteomes" id="UP000792457">
    <property type="component" value="Unassembled WGS sequence"/>
</dbReference>
<feature type="compositionally biased region" description="Pro residues" evidence="1">
    <location>
        <begin position="213"/>
        <end position="227"/>
    </location>
</feature>
<protein>
    <submittedName>
        <fullName evidence="2">Uncharacterized protein</fullName>
    </submittedName>
</protein>
<evidence type="ECO:0000313" key="3">
    <source>
        <dbReference type="Proteomes" id="UP000792457"/>
    </source>
</evidence>
<feature type="compositionally biased region" description="Gly residues" evidence="1">
    <location>
        <begin position="74"/>
        <end position="84"/>
    </location>
</feature>
<name>A0A8K0KP88_LADFU</name>
<feature type="compositionally biased region" description="Pro residues" evidence="1">
    <location>
        <begin position="167"/>
        <end position="186"/>
    </location>
</feature>
<feature type="region of interest" description="Disordered" evidence="1">
    <location>
        <begin position="162"/>
        <end position="189"/>
    </location>
</feature>
<accession>A0A8K0KP88</accession>